<protein>
    <submittedName>
        <fullName evidence="9">RagB/SusD family nutrient uptake outer membrane protein</fullName>
    </submittedName>
</protein>
<dbReference type="SUPFAM" id="SSF48452">
    <property type="entry name" value="TPR-like"/>
    <property type="match status" value="1"/>
</dbReference>
<dbReference type="RefSeq" id="WP_165769759.1">
    <property type="nucleotide sequence ID" value="NZ_MUGS01000005.1"/>
</dbReference>
<evidence type="ECO:0000256" key="1">
    <source>
        <dbReference type="ARBA" id="ARBA00004442"/>
    </source>
</evidence>
<dbReference type="Gene3D" id="1.25.40.390">
    <property type="match status" value="1"/>
</dbReference>
<accession>A0A227PFP5</accession>
<dbReference type="Proteomes" id="UP000214684">
    <property type="component" value="Unassembled WGS sequence"/>
</dbReference>
<gene>
    <name evidence="9" type="ORF">B0A64_04180</name>
</gene>
<feature type="domain" description="RagB/SusD" evidence="7">
    <location>
        <begin position="324"/>
        <end position="431"/>
    </location>
</feature>
<evidence type="ECO:0000313" key="10">
    <source>
        <dbReference type="Proteomes" id="UP000214684"/>
    </source>
</evidence>
<dbReference type="CDD" id="cd08977">
    <property type="entry name" value="SusD"/>
    <property type="match status" value="1"/>
</dbReference>
<reference evidence="9 10" key="1">
    <citation type="submission" date="2016-11" db="EMBL/GenBank/DDBJ databases">
        <title>Whole genomes of Flavobacteriaceae.</title>
        <authorList>
            <person name="Stine C."/>
            <person name="Li C."/>
            <person name="Tadesse D."/>
        </authorList>
    </citation>
    <scope>NUCLEOTIDE SEQUENCE [LARGE SCALE GENOMIC DNA]</scope>
    <source>
        <strain evidence="9 10">DSM 24704</strain>
    </source>
</reference>
<dbReference type="GO" id="GO:0009279">
    <property type="term" value="C:cell outer membrane"/>
    <property type="evidence" value="ECO:0007669"/>
    <property type="project" value="UniProtKB-SubCell"/>
</dbReference>
<feature type="domain" description="SusD-like N-terminal" evidence="8">
    <location>
        <begin position="98"/>
        <end position="232"/>
    </location>
</feature>
<evidence type="ECO:0000256" key="3">
    <source>
        <dbReference type="ARBA" id="ARBA00022729"/>
    </source>
</evidence>
<evidence type="ECO:0000256" key="4">
    <source>
        <dbReference type="ARBA" id="ARBA00023136"/>
    </source>
</evidence>
<organism evidence="9 10">
    <name type="scientific">Flavobacterium araucananum</name>
    <dbReference type="NCBI Taxonomy" id="946678"/>
    <lineage>
        <taxon>Bacteria</taxon>
        <taxon>Pseudomonadati</taxon>
        <taxon>Bacteroidota</taxon>
        <taxon>Flavobacteriia</taxon>
        <taxon>Flavobacteriales</taxon>
        <taxon>Flavobacteriaceae</taxon>
        <taxon>Flavobacterium</taxon>
    </lineage>
</organism>
<evidence type="ECO:0000256" key="2">
    <source>
        <dbReference type="ARBA" id="ARBA00006275"/>
    </source>
</evidence>
<dbReference type="InterPro" id="IPR011990">
    <property type="entry name" value="TPR-like_helical_dom_sf"/>
</dbReference>
<evidence type="ECO:0000259" key="7">
    <source>
        <dbReference type="Pfam" id="PF07980"/>
    </source>
</evidence>
<dbReference type="Pfam" id="PF07980">
    <property type="entry name" value="SusD_RagB"/>
    <property type="match status" value="1"/>
</dbReference>
<feature type="chain" id="PRO_5030039451" evidence="6">
    <location>
        <begin position="34"/>
        <end position="465"/>
    </location>
</feature>
<dbReference type="InterPro" id="IPR012944">
    <property type="entry name" value="SusD_RagB_dom"/>
</dbReference>
<evidence type="ECO:0000259" key="8">
    <source>
        <dbReference type="Pfam" id="PF14322"/>
    </source>
</evidence>
<keyword evidence="5" id="KW-0998">Cell outer membrane</keyword>
<keyword evidence="10" id="KW-1185">Reference proteome</keyword>
<evidence type="ECO:0000256" key="6">
    <source>
        <dbReference type="SAM" id="SignalP"/>
    </source>
</evidence>
<proteinExistence type="inferred from homology"/>
<feature type="signal peptide" evidence="6">
    <location>
        <begin position="1"/>
        <end position="33"/>
    </location>
</feature>
<dbReference type="Pfam" id="PF14322">
    <property type="entry name" value="SusD-like_3"/>
    <property type="match status" value="1"/>
</dbReference>
<sequence length="465" mass="52221">MKNTLKNIVKGSTVALMILLLCLPVGCESFVEADDPKGQLPQATIFENEETATAAVTTLYGRLRDDVLLTGNLYGLNALIGFYSDEFDYYAAPGQPVATFYNHNVIASNDIIKTLWNGTYSAIYMSNSALEGLEASENLSATTKNQLKGEALFVRSLCHFYLVELFGDVPYIQTTDYTANQHVTRMSEEQVYINLVQDLIEAKTLLDEDYVSGERIRANTFAVSALLARVYLSMGHWEDAQNESSAVINAPMYQLEANLANEFLKESTSAIFQLKPKNAGQNTQEAVTFLFVTGPPPLMALNYGLEEAFETNDLRRQQWVVEISDGNQSWYAPYKYRQSANTGTSQEYSIVLRLAEQYLIRAEARVNLGDLSGAREDINQIRHRAGLSDTQAFSVAEILQSVLRERRVELFSEYGQRWFDLKRFGQAQEILSPIKPNWRPTDVLLPVPETELLMNPNLAPQNSGY</sequence>
<evidence type="ECO:0000256" key="5">
    <source>
        <dbReference type="ARBA" id="ARBA00023237"/>
    </source>
</evidence>
<dbReference type="EMBL" id="MUGS01000005">
    <property type="protein sequence ID" value="OXG08632.1"/>
    <property type="molecule type" value="Genomic_DNA"/>
</dbReference>
<dbReference type="AlphaFoldDB" id="A0A227PFP5"/>
<keyword evidence="3 6" id="KW-0732">Signal</keyword>
<keyword evidence="4" id="KW-0472">Membrane</keyword>
<comment type="similarity">
    <text evidence="2">Belongs to the SusD family.</text>
</comment>
<dbReference type="InterPro" id="IPR033985">
    <property type="entry name" value="SusD-like_N"/>
</dbReference>
<evidence type="ECO:0000313" key="9">
    <source>
        <dbReference type="EMBL" id="OXG08632.1"/>
    </source>
</evidence>
<name>A0A227PFP5_9FLAO</name>
<comment type="caution">
    <text evidence="9">The sequence shown here is derived from an EMBL/GenBank/DDBJ whole genome shotgun (WGS) entry which is preliminary data.</text>
</comment>
<comment type="subcellular location">
    <subcellularLocation>
        <location evidence="1">Cell outer membrane</location>
    </subcellularLocation>
</comment>